<dbReference type="RefSeq" id="WP_055269426.1">
    <property type="nucleotide sequence ID" value="NZ_CAXKYA010000027.1"/>
</dbReference>
<dbReference type="AlphaFoldDB" id="A0A174L8N5"/>
<dbReference type="Pfam" id="PF05521">
    <property type="entry name" value="Phage_HCP"/>
    <property type="match status" value="1"/>
</dbReference>
<protein>
    <submittedName>
        <fullName evidence="1">Bacteriophage head-tail adaptor</fullName>
    </submittedName>
</protein>
<evidence type="ECO:0000313" key="2">
    <source>
        <dbReference type="Proteomes" id="UP000095606"/>
    </source>
</evidence>
<accession>A0A174L8N5</accession>
<gene>
    <name evidence="1" type="ORF">ERS852461_02050</name>
</gene>
<sequence>MRAGLLTETILLQESVPVKNEFGATSMEWVDYLQTRANIKFNSGNRVNQNNEIFTSYTQTFTIRYYHKVNEQMRIIYQGKKYRILAINSDRTKQSTEIIGELINE</sequence>
<proteinExistence type="predicted"/>
<dbReference type="Proteomes" id="UP000095606">
    <property type="component" value="Unassembled WGS sequence"/>
</dbReference>
<reference evidence="1 2" key="1">
    <citation type="submission" date="2015-09" db="EMBL/GenBank/DDBJ databases">
        <authorList>
            <consortium name="Pathogen Informatics"/>
        </authorList>
    </citation>
    <scope>NUCLEOTIDE SEQUENCE [LARGE SCALE GENOMIC DNA]</scope>
    <source>
        <strain evidence="1 2">2789STDY5834846</strain>
    </source>
</reference>
<dbReference type="EMBL" id="CZAE01000008">
    <property type="protein sequence ID" value="CUP18877.1"/>
    <property type="molecule type" value="Genomic_DNA"/>
</dbReference>
<name>A0A174L8N5_9BACE</name>
<dbReference type="NCBIfam" id="TIGR01563">
    <property type="entry name" value="gp16_SPP1"/>
    <property type="match status" value="1"/>
</dbReference>
<dbReference type="InterPro" id="IPR008767">
    <property type="entry name" value="Phage_SPP1_head-tail_adaptor"/>
</dbReference>
<dbReference type="InterPro" id="IPR038666">
    <property type="entry name" value="SSP1_head-tail_sf"/>
</dbReference>
<dbReference type="Gene3D" id="2.40.10.270">
    <property type="entry name" value="Bacteriophage SPP1 head-tail adaptor protein"/>
    <property type="match status" value="1"/>
</dbReference>
<evidence type="ECO:0000313" key="1">
    <source>
        <dbReference type="EMBL" id="CUP18877.1"/>
    </source>
</evidence>
<organism evidence="1 2">
    <name type="scientific">Bacteroides faecis</name>
    <dbReference type="NCBI Taxonomy" id="674529"/>
    <lineage>
        <taxon>Bacteria</taxon>
        <taxon>Pseudomonadati</taxon>
        <taxon>Bacteroidota</taxon>
        <taxon>Bacteroidia</taxon>
        <taxon>Bacteroidales</taxon>
        <taxon>Bacteroidaceae</taxon>
        <taxon>Bacteroides</taxon>
    </lineage>
</organism>